<dbReference type="Proteomes" id="UP000541810">
    <property type="component" value="Unassembled WGS sequence"/>
</dbReference>
<evidence type="ECO:0000313" key="2">
    <source>
        <dbReference type="EMBL" id="MBB6429984.1"/>
    </source>
</evidence>
<evidence type="ECO:0000313" key="3">
    <source>
        <dbReference type="Proteomes" id="UP000541810"/>
    </source>
</evidence>
<gene>
    <name evidence="2" type="ORF">HNQ40_001790</name>
</gene>
<sequence length="82" mass="8994">MMSPLAPLLLAFRPFIDPLPIGNSSAWVALFIPLVILVSVAYKTIKLRDLRELPRKSAILALQIFIFMGAAAAGLWVLTLFA</sequence>
<feature type="transmembrane region" description="Helical" evidence="1">
    <location>
        <begin position="26"/>
        <end position="45"/>
    </location>
</feature>
<feature type="transmembrane region" description="Helical" evidence="1">
    <location>
        <begin position="57"/>
        <end position="81"/>
    </location>
</feature>
<dbReference type="AlphaFoldDB" id="A0A7X0H8Y3"/>
<keyword evidence="1" id="KW-0472">Membrane</keyword>
<protein>
    <submittedName>
        <fullName evidence="2">Uncharacterized protein</fullName>
    </submittedName>
</protein>
<accession>A0A7X0H8Y3</accession>
<keyword evidence="1" id="KW-0812">Transmembrane</keyword>
<comment type="caution">
    <text evidence="2">The sequence shown here is derived from an EMBL/GenBank/DDBJ whole genome shotgun (WGS) entry which is preliminary data.</text>
</comment>
<name>A0A7X0H8Y3_9BACT</name>
<keyword evidence="3" id="KW-1185">Reference proteome</keyword>
<dbReference type="RefSeq" id="WP_184677531.1">
    <property type="nucleotide sequence ID" value="NZ_JACHGY010000001.1"/>
</dbReference>
<proteinExistence type="predicted"/>
<dbReference type="EMBL" id="JACHGY010000001">
    <property type="protein sequence ID" value="MBB6429984.1"/>
    <property type="molecule type" value="Genomic_DNA"/>
</dbReference>
<reference evidence="2 3" key="1">
    <citation type="submission" date="2020-08" db="EMBL/GenBank/DDBJ databases">
        <title>Genomic Encyclopedia of Type Strains, Phase IV (KMG-IV): sequencing the most valuable type-strain genomes for metagenomic binning, comparative biology and taxonomic classification.</title>
        <authorList>
            <person name="Goeker M."/>
        </authorList>
    </citation>
    <scope>NUCLEOTIDE SEQUENCE [LARGE SCALE GENOMIC DNA]</scope>
    <source>
        <strain evidence="2 3">DSM 103725</strain>
    </source>
</reference>
<organism evidence="2 3">
    <name type="scientific">Algisphaera agarilytica</name>
    <dbReference type="NCBI Taxonomy" id="1385975"/>
    <lineage>
        <taxon>Bacteria</taxon>
        <taxon>Pseudomonadati</taxon>
        <taxon>Planctomycetota</taxon>
        <taxon>Phycisphaerae</taxon>
        <taxon>Phycisphaerales</taxon>
        <taxon>Phycisphaeraceae</taxon>
        <taxon>Algisphaera</taxon>
    </lineage>
</organism>
<keyword evidence="1" id="KW-1133">Transmembrane helix</keyword>
<evidence type="ECO:0000256" key="1">
    <source>
        <dbReference type="SAM" id="Phobius"/>
    </source>
</evidence>